<evidence type="ECO:0000313" key="1">
    <source>
        <dbReference type="EMBL" id="CAA9291758.1"/>
    </source>
</evidence>
<dbReference type="EMBL" id="CADCTK010000972">
    <property type="protein sequence ID" value="CAA9291758.1"/>
    <property type="molecule type" value="Genomic_DNA"/>
</dbReference>
<organism evidence="1">
    <name type="scientific">uncultured Chloroflexia bacterium</name>
    <dbReference type="NCBI Taxonomy" id="1672391"/>
    <lineage>
        <taxon>Bacteria</taxon>
        <taxon>Bacillati</taxon>
        <taxon>Chloroflexota</taxon>
        <taxon>Chloroflexia</taxon>
        <taxon>environmental samples</taxon>
    </lineage>
</organism>
<name>A0A6J4JZE9_9CHLR</name>
<feature type="non-terminal residue" evidence="1">
    <location>
        <position position="66"/>
    </location>
</feature>
<proteinExistence type="predicted"/>
<protein>
    <submittedName>
        <fullName evidence="1">Uncharacterized protein</fullName>
    </submittedName>
</protein>
<accession>A0A6J4JZE9</accession>
<sequence>MRSSLPVRSRWDALAYAFFSRLGRLRNLLERVADKSIFSYIDGHIADGEHAYQPTALDHRQPADLL</sequence>
<gene>
    <name evidence="1" type="ORF">AVDCRST_MAG26-4147</name>
</gene>
<dbReference type="AlphaFoldDB" id="A0A6J4JZE9"/>
<reference evidence="1" key="1">
    <citation type="submission" date="2020-02" db="EMBL/GenBank/DDBJ databases">
        <authorList>
            <person name="Meier V. D."/>
        </authorList>
    </citation>
    <scope>NUCLEOTIDE SEQUENCE</scope>
    <source>
        <strain evidence="1">AVDCRST_MAG26</strain>
    </source>
</reference>